<dbReference type="InterPro" id="IPR035897">
    <property type="entry name" value="Toll_tir_struct_dom_sf"/>
</dbReference>
<keyword evidence="1" id="KW-0520">NAD</keyword>
<dbReference type="Gene3D" id="3.40.50.10140">
    <property type="entry name" value="Toll/interleukin-1 receptor homology (TIR) domain"/>
    <property type="match status" value="1"/>
</dbReference>
<dbReference type="GO" id="GO:0007165">
    <property type="term" value="P:signal transduction"/>
    <property type="evidence" value="ECO:0007669"/>
    <property type="project" value="InterPro"/>
</dbReference>
<dbReference type="PROSITE" id="PS50104">
    <property type="entry name" value="TIR"/>
    <property type="match status" value="1"/>
</dbReference>
<gene>
    <name evidence="3" type="ORF">QN277_019105</name>
</gene>
<dbReference type="AlphaFoldDB" id="A0AAE1MV22"/>
<sequence length="175" mass="19771">MGLHAKILHNVAGPACDVFINYRTVDTRRSVVRLLYNHLTQQGCKPFLDVENLRLGDRLLDTIDKAIRGCSVGVAVFSPRFCDSYYCLHELSLIMESKKPIVPIFYDVKPSQLRIVDSRILMSCSQKDLRRFDFAIEEAKCIVGLPFDSSKDDCSELVRKASNAVMSKLHEESSA</sequence>
<dbReference type="EMBL" id="JAWXYG010000004">
    <property type="protein sequence ID" value="KAK4276116.1"/>
    <property type="molecule type" value="Genomic_DNA"/>
</dbReference>
<reference evidence="3" key="1">
    <citation type="submission" date="2023-10" db="EMBL/GenBank/DDBJ databases">
        <title>Chromosome-level genome of the transformable northern wattle, Acacia crassicarpa.</title>
        <authorList>
            <person name="Massaro I."/>
            <person name="Sinha N.R."/>
            <person name="Poethig S."/>
            <person name="Leichty A.R."/>
        </authorList>
    </citation>
    <scope>NUCLEOTIDE SEQUENCE</scope>
    <source>
        <strain evidence="3">Acra3RX</strain>
        <tissue evidence="3">Leaf</tissue>
    </source>
</reference>
<name>A0AAE1MV22_9FABA</name>
<accession>A0AAE1MV22</accession>
<dbReference type="InterPro" id="IPR000157">
    <property type="entry name" value="TIR_dom"/>
</dbReference>
<dbReference type="PANTHER" id="PTHR32009">
    <property type="entry name" value="TMV RESISTANCE PROTEIN N-LIKE"/>
    <property type="match status" value="1"/>
</dbReference>
<dbReference type="PANTHER" id="PTHR32009:SF131">
    <property type="entry name" value="OS07G0566800 PROTEIN"/>
    <property type="match status" value="1"/>
</dbReference>
<dbReference type="SMART" id="SM00255">
    <property type="entry name" value="TIR"/>
    <property type="match status" value="1"/>
</dbReference>
<protein>
    <recommendedName>
        <fullName evidence="2">TIR domain-containing protein</fullName>
    </recommendedName>
</protein>
<comment type="caution">
    <text evidence="3">The sequence shown here is derived from an EMBL/GenBank/DDBJ whole genome shotgun (WGS) entry which is preliminary data.</text>
</comment>
<organism evidence="3 4">
    <name type="scientific">Acacia crassicarpa</name>
    <name type="common">northern wattle</name>
    <dbReference type="NCBI Taxonomy" id="499986"/>
    <lineage>
        <taxon>Eukaryota</taxon>
        <taxon>Viridiplantae</taxon>
        <taxon>Streptophyta</taxon>
        <taxon>Embryophyta</taxon>
        <taxon>Tracheophyta</taxon>
        <taxon>Spermatophyta</taxon>
        <taxon>Magnoliopsida</taxon>
        <taxon>eudicotyledons</taxon>
        <taxon>Gunneridae</taxon>
        <taxon>Pentapetalae</taxon>
        <taxon>rosids</taxon>
        <taxon>fabids</taxon>
        <taxon>Fabales</taxon>
        <taxon>Fabaceae</taxon>
        <taxon>Caesalpinioideae</taxon>
        <taxon>mimosoid clade</taxon>
        <taxon>Acacieae</taxon>
        <taxon>Acacia</taxon>
    </lineage>
</organism>
<dbReference type="Proteomes" id="UP001293593">
    <property type="component" value="Unassembled WGS sequence"/>
</dbReference>
<dbReference type="Pfam" id="PF13676">
    <property type="entry name" value="TIR_2"/>
    <property type="match status" value="1"/>
</dbReference>
<evidence type="ECO:0000256" key="1">
    <source>
        <dbReference type="ARBA" id="ARBA00023027"/>
    </source>
</evidence>
<evidence type="ECO:0000259" key="2">
    <source>
        <dbReference type="PROSITE" id="PS50104"/>
    </source>
</evidence>
<dbReference type="SUPFAM" id="SSF52200">
    <property type="entry name" value="Toll/Interleukin receptor TIR domain"/>
    <property type="match status" value="1"/>
</dbReference>
<feature type="domain" description="TIR" evidence="2">
    <location>
        <begin position="14"/>
        <end position="165"/>
    </location>
</feature>
<keyword evidence="4" id="KW-1185">Reference proteome</keyword>
<evidence type="ECO:0000313" key="3">
    <source>
        <dbReference type="EMBL" id="KAK4276116.1"/>
    </source>
</evidence>
<evidence type="ECO:0000313" key="4">
    <source>
        <dbReference type="Proteomes" id="UP001293593"/>
    </source>
</evidence>
<proteinExistence type="predicted"/>